<proteinExistence type="predicted"/>
<dbReference type="PANTHER" id="PTHR10974">
    <property type="entry name" value="FI08016P-RELATED"/>
    <property type="match status" value="1"/>
</dbReference>
<organism evidence="1 2">
    <name type="scientific">Pristionchus fissidentatus</name>
    <dbReference type="NCBI Taxonomy" id="1538716"/>
    <lineage>
        <taxon>Eukaryota</taxon>
        <taxon>Metazoa</taxon>
        <taxon>Ecdysozoa</taxon>
        <taxon>Nematoda</taxon>
        <taxon>Chromadorea</taxon>
        <taxon>Rhabditida</taxon>
        <taxon>Rhabditina</taxon>
        <taxon>Diplogasteromorpha</taxon>
        <taxon>Diplogasteroidea</taxon>
        <taxon>Neodiplogasteridae</taxon>
        <taxon>Pristionchus</taxon>
    </lineage>
</organism>
<dbReference type="InterPro" id="IPR004245">
    <property type="entry name" value="DUF229"/>
</dbReference>
<dbReference type="Pfam" id="PF02995">
    <property type="entry name" value="DUF229"/>
    <property type="match status" value="1"/>
</dbReference>
<evidence type="ECO:0000313" key="2">
    <source>
        <dbReference type="Proteomes" id="UP001432322"/>
    </source>
</evidence>
<reference evidence="1" key="1">
    <citation type="submission" date="2023-10" db="EMBL/GenBank/DDBJ databases">
        <title>Genome assembly of Pristionchus species.</title>
        <authorList>
            <person name="Yoshida K."/>
            <person name="Sommer R.J."/>
        </authorList>
    </citation>
    <scope>NUCLEOTIDE SEQUENCE</scope>
    <source>
        <strain evidence="1">RS5133</strain>
    </source>
</reference>
<dbReference type="EMBL" id="BTSY01000002">
    <property type="protein sequence ID" value="GMT12652.1"/>
    <property type="molecule type" value="Genomic_DNA"/>
</dbReference>
<protein>
    <submittedName>
        <fullName evidence="1">Uncharacterized protein</fullName>
    </submittedName>
</protein>
<dbReference type="AlphaFoldDB" id="A0AAV5UZE0"/>
<keyword evidence="2" id="KW-1185">Reference proteome</keyword>
<sequence length="115" mass="13334">MGDHGQRMHYSQKSFGGRIEERQPLMSILLQKNSKFTIPLPYAHLQTNVHRLTSNVDIHETLLDIIDNRLSRSRSIGRGRSLFTEIPTTRTCMEAWIPNNFCLCQYNATKEEIES</sequence>
<gene>
    <name evidence="1" type="ORF">PFISCL1PPCAC_3949</name>
</gene>
<dbReference type="PANTHER" id="PTHR10974:SF6">
    <property type="entry name" value="PROTEIN CBG19234"/>
    <property type="match status" value="1"/>
</dbReference>
<dbReference type="Proteomes" id="UP001432322">
    <property type="component" value="Unassembled WGS sequence"/>
</dbReference>
<name>A0AAV5UZE0_9BILA</name>
<feature type="non-terminal residue" evidence="1">
    <location>
        <position position="115"/>
    </location>
</feature>
<comment type="caution">
    <text evidence="1">The sequence shown here is derived from an EMBL/GenBank/DDBJ whole genome shotgun (WGS) entry which is preliminary data.</text>
</comment>
<evidence type="ECO:0000313" key="1">
    <source>
        <dbReference type="EMBL" id="GMT12652.1"/>
    </source>
</evidence>
<accession>A0AAV5UZE0</accession>
<dbReference type="GO" id="GO:0005615">
    <property type="term" value="C:extracellular space"/>
    <property type="evidence" value="ECO:0007669"/>
    <property type="project" value="TreeGrafter"/>
</dbReference>